<keyword evidence="5" id="KW-1035">Host cytoplasm</keyword>
<dbReference type="HAMAP" id="MF_04110">
    <property type="entry name" value="ENDOLYSIN_T4"/>
    <property type="match status" value="1"/>
</dbReference>
<dbReference type="EMBL" id="CP135131">
    <property type="protein sequence ID" value="WNP39475.1"/>
    <property type="molecule type" value="Genomic_DNA"/>
</dbReference>
<proteinExistence type="inferred from homology"/>
<evidence type="ECO:0000256" key="6">
    <source>
        <dbReference type="ARBA" id="ARBA00023295"/>
    </source>
</evidence>
<evidence type="ECO:0000256" key="2">
    <source>
        <dbReference type="ARBA" id="ARBA00022529"/>
    </source>
</evidence>
<keyword evidence="4 7" id="KW-0378">Hydrolase</keyword>
<evidence type="ECO:0000313" key="9">
    <source>
        <dbReference type="EMBL" id="WNL31233.1"/>
    </source>
</evidence>
<dbReference type="InterPro" id="IPR051018">
    <property type="entry name" value="Bacteriophage_GH24"/>
</dbReference>
<evidence type="ECO:0000313" key="8">
    <source>
        <dbReference type="EMBL" id="WNL27972.1"/>
    </source>
</evidence>
<dbReference type="GO" id="GO:0016998">
    <property type="term" value="P:cell wall macromolecule catabolic process"/>
    <property type="evidence" value="ECO:0007669"/>
    <property type="project" value="InterPro"/>
</dbReference>
<dbReference type="EMBL" id="CP135130">
    <property type="protein sequence ID" value="WNP37383.1"/>
    <property type="molecule type" value="Genomic_DNA"/>
</dbReference>
<evidence type="ECO:0000256" key="5">
    <source>
        <dbReference type="ARBA" id="ARBA00023200"/>
    </source>
</evidence>
<dbReference type="CDD" id="cd00737">
    <property type="entry name" value="lyz_endolysin_autolysin"/>
    <property type="match status" value="1"/>
</dbReference>
<dbReference type="EMBL" id="CP134855">
    <property type="protein sequence ID" value="WNL31233.1"/>
    <property type="molecule type" value="Genomic_DNA"/>
</dbReference>
<dbReference type="GO" id="GO:0042742">
    <property type="term" value="P:defense response to bacterium"/>
    <property type="evidence" value="ECO:0007669"/>
    <property type="project" value="UniProtKB-KW"/>
</dbReference>
<dbReference type="PANTHER" id="PTHR38107">
    <property type="match status" value="1"/>
</dbReference>
<dbReference type="Gene3D" id="1.10.530.40">
    <property type="match status" value="1"/>
</dbReference>
<dbReference type="EMBL" id="CP134853">
    <property type="protein sequence ID" value="WNL27972.1"/>
    <property type="molecule type" value="Genomic_DNA"/>
</dbReference>
<dbReference type="GO" id="GO:0003796">
    <property type="term" value="F:lysozyme activity"/>
    <property type="evidence" value="ECO:0007669"/>
    <property type="project" value="UniProtKB-EC"/>
</dbReference>
<keyword evidence="3 7" id="KW-0081">Bacteriolytic enzyme</keyword>
<dbReference type="EC" id="3.2.1.17" evidence="7"/>
<name>A0AA96IGI4_9BACT</name>
<dbReference type="InterPro" id="IPR023346">
    <property type="entry name" value="Lysozyme-like_dom_sf"/>
</dbReference>
<dbReference type="InterPro" id="IPR023347">
    <property type="entry name" value="Lysozyme_dom_sf"/>
</dbReference>
<evidence type="ECO:0000256" key="3">
    <source>
        <dbReference type="ARBA" id="ARBA00022638"/>
    </source>
</evidence>
<evidence type="ECO:0000256" key="4">
    <source>
        <dbReference type="ARBA" id="ARBA00022801"/>
    </source>
</evidence>
<dbReference type="SUPFAM" id="SSF53955">
    <property type="entry name" value="Lysozyme-like"/>
    <property type="match status" value="1"/>
</dbReference>
<keyword evidence="2 7" id="KW-0929">Antimicrobial</keyword>
<dbReference type="GO" id="GO:0009253">
    <property type="term" value="P:peptidoglycan catabolic process"/>
    <property type="evidence" value="ECO:0007669"/>
    <property type="project" value="InterPro"/>
</dbReference>
<keyword evidence="6 7" id="KW-0326">Glycosidase</keyword>
<evidence type="ECO:0000256" key="1">
    <source>
        <dbReference type="ARBA" id="ARBA00000632"/>
    </source>
</evidence>
<dbReference type="InterPro" id="IPR033907">
    <property type="entry name" value="Endolysin_autolysin"/>
</dbReference>
<accession>A0AA96IGI4</accession>
<dbReference type="Pfam" id="PF00959">
    <property type="entry name" value="Phage_lysozyme"/>
    <property type="match status" value="1"/>
</dbReference>
<gene>
    <name evidence="10" type="ORF">RJG58_06995</name>
    <name evidence="11" type="ORF">RMP69_06995</name>
    <name evidence="8" type="ORF">RMQ65_01100</name>
    <name evidence="9" type="ORF">RMQ67_06995</name>
</gene>
<dbReference type="GO" id="GO:0031640">
    <property type="term" value="P:killing of cells of another organism"/>
    <property type="evidence" value="ECO:0007669"/>
    <property type="project" value="UniProtKB-KW"/>
</dbReference>
<dbReference type="InterPro" id="IPR002196">
    <property type="entry name" value="Glyco_hydro_24"/>
</dbReference>
<evidence type="ECO:0000313" key="10">
    <source>
        <dbReference type="EMBL" id="WNP37383.1"/>
    </source>
</evidence>
<reference evidence="9" key="1">
    <citation type="submission" date="2023-09" db="EMBL/GenBank/DDBJ databases">
        <title>Arcobacter tbilisiensis sp. nov. isolated from chicken meat in Tbilisi, Georgia.</title>
        <authorList>
            <person name="Matthias R."/>
            <person name="Zautner A.E."/>
        </authorList>
    </citation>
    <scope>NUCLEOTIDE SEQUENCE</scope>
    <source>
        <strain evidence="10">LEO 101</strain>
        <strain evidence="8">LEO 49</strain>
        <strain evidence="11">LEO 50</strain>
        <strain evidence="9">LEO 53</strain>
    </source>
</reference>
<sequence length="149" mass="16551">MKISAMGLELIKEFEGFSANAYLCPAKIPTIGYGNTFYANGTKVKLGEQISKTDALELLEKVVNKDFADKIFPAIKVPVTQNQFDAICSLGYNIGVGAFLNSTLLKKLNAKDYIGASNEFLKWNKSGGKELLGLTRRRKREHDLFKINL</sequence>
<evidence type="ECO:0000313" key="11">
    <source>
        <dbReference type="EMBL" id="WNP39475.1"/>
    </source>
</evidence>
<dbReference type="InterPro" id="IPR034690">
    <property type="entry name" value="Endolysin_T4_type"/>
</dbReference>
<evidence type="ECO:0000256" key="7">
    <source>
        <dbReference type="RuleBase" id="RU003788"/>
    </source>
</evidence>
<organism evidence="9">
    <name type="scientific">Arcobacter sp. AZ-2023</name>
    <dbReference type="NCBI Taxonomy" id="3074453"/>
    <lineage>
        <taxon>Bacteria</taxon>
        <taxon>Pseudomonadati</taxon>
        <taxon>Campylobacterota</taxon>
        <taxon>Epsilonproteobacteria</taxon>
        <taxon>Campylobacterales</taxon>
        <taxon>Arcobacteraceae</taxon>
        <taxon>Arcobacter</taxon>
    </lineage>
</organism>
<dbReference type="AlphaFoldDB" id="A0AA96IGI4"/>
<comment type="catalytic activity">
    <reaction evidence="1 7">
        <text>Hydrolysis of (1-&gt;4)-beta-linkages between N-acetylmuramic acid and N-acetyl-D-glucosamine residues in a peptidoglycan and between N-acetyl-D-glucosamine residues in chitodextrins.</text>
        <dbReference type="EC" id="3.2.1.17"/>
    </reaction>
</comment>
<dbReference type="PANTHER" id="PTHR38107:SF3">
    <property type="entry name" value="LYSOZYME RRRD-RELATED"/>
    <property type="match status" value="1"/>
</dbReference>
<protein>
    <recommendedName>
        <fullName evidence="7">Lysozyme</fullName>
        <ecNumber evidence="7">3.2.1.17</ecNumber>
    </recommendedName>
</protein>
<comment type="similarity">
    <text evidence="7">Belongs to the glycosyl hydrolase 24 family.</text>
</comment>